<reference evidence="2 3" key="1">
    <citation type="submission" date="2024-01" db="EMBL/GenBank/DDBJ databases">
        <title>The genomes of 5 underutilized Papilionoideae crops provide insights into root nodulation and disease resistance.</title>
        <authorList>
            <person name="Yuan L."/>
        </authorList>
    </citation>
    <scope>NUCLEOTIDE SEQUENCE [LARGE SCALE GENOMIC DNA]</scope>
    <source>
        <strain evidence="2">LY-2023</strain>
        <tissue evidence="2">Leaf</tissue>
    </source>
</reference>
<organism evidence="2 3">
    <name type="scientific">Clitoria ternatea</name>
    <name type="common">Butterfly pea</name>
    <dbReference type="NCBI Taxonomy" id="43366"/>
    <lineage>
        <taxon>Eukaryota</taxon>
        <taxon>Viridiplantae</taxon>
        <taxon>Streptophyta</taxon>
        <taxon>Embryophyta</taxon>
        <taxon>Tracheophyta</taxon>
        <taxon>Spermatophyta</taxon>
        <taxon>Magnoliopsida</taxon>
        <taxon>eudicotyledons</taxon>
        <taxon>Gunneridae</taxon>
        <taxon>Pentapetalae</taxon>
        <taxon>rosids</taxon>
        <taxon>fabids</taxon>
        <taxon>Fabales</taxon>
        <taxon>Fabaceae</taxon>
        <taxon>Papilionoideae</taxon>
        <taxon>50 kb inversion clade</taxon>
        <taxon>NPAAA clade</taxon>
        <taxon>indigoferoid/millettioid clade</taxon>
        <taxon>Phaseoleae</taxon>
        <taxon>Clitoria</taxon>
    </lineage>
</organism>
<accession>A0AAN9PRS8</accession>
<dbReference type="AlphaFoldDB" id="A0AAN9PRS8"/>
<evidence type="ECO:0000313" key="2">
    <source>
        <dbReference type="EMBL" id="KAK7309620.1"/>
    </source>
</evidence>
<gene>
    <name evidence="2" type="ORF">RJT34_06502</name>
</gene>
<dbReference type="Proteomes" id="UP001359559">
    <property type="component" value="Unassembled WGS sequence"/>
</dbReference>
<proteinExistence type="predicted"/>
<name>A0AAN9PRS8_CLITE</name>
<feature type="region of interest" description="Disordered" evidence="1">
    <location>
        <begin position="75"/>
        <end position="121"/>
    </location>
</feature>
<feature type="region of interest" description="Disordered" evidence="1">
    <location>
        <begin position="36"/>
        <end position="59"/>
    </location>
</feature>
<dbReference type="EMBL" id="JAYKXN010000002">
    <property type="protein sequence ID" value="KAK7309620.1"/>
    <property type="molecule type" value="Genomic_DNA"/>
</dbReference>
<dbReference type="PANTHER" id="PTHR36019:SF3">
    <property type="entry name" value="PLANT_PROTEIN"/>
    <property type="match status" value="1"/>
</dbReference>
<comment type="caution">
    <text evidence="2">The sequence shown here is derived from an EMBL/GenBank/DDBJ whole genome shotgun (WGS) entry which is preliminary data.</text>
</comment>
<evidence type="ECO:0000256" key="1">
    <source>
        <dbReference type="SAM" id="MobiDB-lite"/>
    </source>
</evidence>
<feature type="compositionally biased region" description="Basic and acidic residues" evidence="1">
    <location>
        <begin position="81"/>
        <end position="91"/>
    </location>
</feature>
<keyword evidence="3" id="KW-1185">Reference proteome</keyword>
<evidence type="ECO:0000313" key="3">
    <source>
        <dbReference type="Proteomes" id="UP001359559"/>
    </source>
</evidence>
<dbReference type="PANTHER" id="PTHR36019">
    <property type="entry name" value="PLANT/PROTEIN"/>
    <property type="match status" value="1"/>
</dbReference>
<protein>
    <submittedName>
        <fullName evidence="2">Uncharacterized protein</fullName>
    </submittedName>
</protein>
<sequence length="147" mass="16815">MSLNCLTCSQLLQRTDSFRELFMENNDCTEMYKQVDRSWSPPSQTDIPKTSELPKGGPLTKVKVEHRRALSFGNLPSFRNSEPELPKDCELPKSGAISKVKAEHRRAHSTGNVPYDSEPKLIRSSGMRRDWSFENLAENQDQRVSCR</sequence>